<dbReference type="Proteomes" id="UP000467700">
    <property type="component" value="Unassembled WGS sequence"/>
</dbReference>
<evidence type="ECO:0000313" key="3">
    <source>
        <dbReference type="EMBL" id="CAA7269233.1"/>
    </source>
</evidence>
<dbReference type="GO" id="GO:0032153">
    <property type="term" value="C:cell division site"/>
    <property type="evidence" value="ECO:0007669"/>
    <property type="project" value="TreeGrafter"/>
</dbReference>
<comment type="caution">
    <text evidence="3">The sequence shown here is derived from an EMBL/GenBank/DDBJ whole genome shotgun (WGS) entry which is preliminary data.</text>
</comment>
<feature type="region of interest" description="Disordered" evidence="1">
    <location>
        <begin position="243"/>
        <end position="314"/>
    </location>
</feature>
<proteinExistence type="predicted"/>
<dbReference type="AlphaFoldDB" id="A0A8S0XR61"/>
<feature type="transmembrane region" description="Helical" evidence="2">
    <location>
        <begin position="119"/>
        <end position="139"/>
    </location>
</feature>
<evidence type="ECO:0000313" key="4">
    <source>
        <dbReference type="Proteomes" id="UP000467700"/>
    </source>
</evidence>
<dbReference type="GO" id="GO:0035838">
    <property type="term" value="C:growing cell tip"/>
    <property type="evidence" value="ECO:0007669"/>
    <property type="project" value="TreeGrafter"/>
</dbReference>
<dbReference type="Pfam" id="PF06687">
    <property type="entry name" value="SUR7"/>
    <property type="match status" value="1"/>
</dbReference>
<reference evidence="3 4" key="1">
    <citation type="submission" date="2020-01" db="EMBL/GenBank/DDBJ databases">
        <authorList>
            <person name="Gupta K D."/>
        </authorList>
    </citation>
    <scope>NUCLEOTIDE SEQUENCE [LARGE SCALE GENOMIC DNA]</scope>
</reference>
<dbReference type="EMBL" id="CACVBS010000076">
    <property type="protein sequence ID" value="CAA7269233.1"/>
    <property type="molecule type" value="Genomic_DNA"/>
</dbReference>
<protein>
    <submittedName>
        <fullName evidence="3">Uncharacterized protein</fullName>
    </submittedName>
</protein>
<feature type="transmembrane region" description="Helical" evidence="2">
    <location>
        <begin position="160"/>
        <end position="182"/>
    </location>
</feature>
<gene>
    <name evidence="3" type="ORF">AAE3_LOCUS11454</name>
</gene>
<keyword evidence="2" id="KW-0472">Membrane</keyword>
<evidence type="ECO:0000256" key="2">
    <source>
        <dbReference type="SAM" id="Phobius"/>
    </source>
</evidence>
<evidence type="ECO:0000256" key="1">
    <source>
        <dbReference type="SAM" id="MobiDB-lite"/>
    </source>
</evidence>
<name>A0A8S0XR61_CYCAE</name>
<sequence length="314" mass="34723">MIRVNTAKADSNLAAAVLLGAATLMLLFTCISSPVVASMRTYRLSYWQTGAVRYVDVGLWGYCVEPIRLLGYSSFTFDANVVEGCSKTRVRFSLDSIVAAALDAPGLDGLYSRAHTGLLVLYPIVTALSAFSCVLQSTIHLSNRTRSMQIGVSARGVTWIFCYNAFTTLLVLVAFLVQISVIATAKVRVNNIRRTDSSLSFYWGNTIWLTVVAIVCHLIDLGVLYSMRKALLQQERDHAAEQAIKKAQKQKKIKSPKASPKRLNEEEQESRREEENPSRPHPISHVLSPPPAYELDGYVESRTTNNATSMRDGS</sequence>
<dbReference type="PANTHER" id="PTHR28013:SF4">
    <property type="entry name" value="MARVEL DOMAIN-CONTAINING PROTEIN"/>
    <property type="match status" value="1"/>
</dbReference>
<dbReference type="InterPro" id="IPR009571">
    <property type="entry name" value="SUR7/Rim9-like_fungi"/>
</dbReference>
<feature type="compositionally biased region" description="Basic and acidic residues" evidence="1">
    <location>
        <begin position="262"/>
        <end position="278"/>
    </location>
</feature>
<organism evidence="3 4">
    <name type="scientific">Cyclocybe aegerita</name>
    <name type="common">Black poplar mushroom</name>
    <name type="synonym">Agrocybe aegerita</name>
    <dbReference type="NCBI Taxonomy" id="1973307"/>
    <lineage>
        <taxon>Eukaryota</taxon>
        <taxon>Fungi</taxon>
        <taxon>Dikarya</taxon>
        <taxon>Basidiomycota</taxon>
        <taxon>Agaricomycotina</taxon>
        <taxon>Agaricomycetes</taxon>
        <taxon>Agaricomycetidae</taxon>
        <taxon>Agaricales</taxon>
        <taxon>Agaricineae</taxon>
        <taxon>Bolbitiaceae</taxon>
        <taxon>Cyclocybe</taxon>
    </lineage>
</organism>
<dbReference type="InterPro" id="IPR051380">
    <property type="entry name" value="pH-response_reg_palI/RIM9"/>
</dbReference>
<dbReference type="PANTHER" id="PTHR28013">
    <property type="entry name" value="PROTEIN DCV1-RELATED"/>
    <property type="match status" value="1"/>
</dbReference>
<accession>A0A8S0XR61</accession>
<dbReference type="GO" id="GO:0005886">
    <property type="term" value="C:plasma membrane"/>
    <property type="evidence" value="ECO:0007669"/>
    <property type="project" value="InterPro"/>
</dbReference>
<feature type="transmembrane region" description="Helical" evidence="2">
    <location>
        <begin position="202"/>
        <end position="226"/>
    </location>
</feature>
<keyword evidence="2" id="KW-0812">Transmembrane</keyword>
<keyword evidence="4" id="KW-1185">Reference proteome</keyword>
<feature type="compositionally biased region" description="Polar residues" evidence="1">
    <location>
        <begin position="301"/>
        <end position="314"/>
    </location>
</feature>
<dbReference type="OrthoDB" id="2354757at2759"/>
<keyword evidence="2" id="KW-1133">Transmembrane helix</keyword>
<feature type="compositionally biased region" description="Basic residues" evidence="1">
    <location>
        <begin position="246"/>
        <end position="255"/>
    </location>
</feature>